<keyword evidence="3" id="KW-0560">Oxidoreductase</keyword>
<gene>
    <name evidence="5" type="ORF">KIM372_12980</name>
</gene>
<evidence type="ECO:0000256" key="2">
    <source>
        <dbReference type="ARBA" id="ARBA00022857"/>
    </source>
</evidence>
<feature type="domain" description="NADP-dependent oxidoreductase" evidence="4">
    <location>
        <begin position="22"/>
        <end position="256"/>
    </location>
</feature>
<dbReference type="Gene3D" id="3.20.20.100">
    <property type="entry name" value="NADP-dependent oxidoreductase domain"/>
    <property type="match status" value="1"/>
</dbReference>
<evidence type="ECO:0000259" key="4">
    <source>
        <dbReference type="Pfam" id="PF00248"/>
    </source>
</evidence>
<name>A0ABN6SEV4_9BIFI</name>
<dbReference type="InterPro" id="IPR023210">
    <property type="entry name" value="NADP_OxRdtase_dom"/>
</dbReference>
<keyword evidence="6" id="KW-1185">Reference proteome</keyword>
<evidence type="ECO:0000256" key="3">
    <source>
        <dbReference type="ARBA" id="ARBA00023002"/>
    </source>
</evidence>
<organism evidence="5 6">
    <name type="scientific">Bombiscardovia nodaiensis</name>
    <dbReference type="NCBI Taxonomy" id="2932181"/>
    <lineage>
        <taxon>Bacteria</taxon>
        <taxon>Bacillati</taxon>
        <taxon>Actinomycetota</taxon>
        <taxon>Actinomycetes</taxon>
        <taxon>Bifidobacteriales</taxon>
        <taxon>Bifidobacteriaceae</taxon>
        <taxon>Bombiscardovia</taxon>
    </lineage>
</organism>
<dbReference type="PANTHER" id="PTHR43827:SF3">
    <property type="entry name" value="NADP-DEPENDENT OXIDOREDUCTASE DOMAIN-CONTAINING PROTEIN"/>
    <property type="match status" value="1"/>
</dbReference>
<sequence length="280" mass="31724">METVKLNNGVEMPALGLGVFLMSETEVRSTVPMALDAGYRMIDTASRYYNEEAVGRSIAESGISRDQLFVTSKLWFKDHGEEATKRAFQVTLDKLGLDYLDLYLIHQPFGDYYGAWRAMEDLYEQGLIRAIGVSNFYPDRYLDLVTFNKVVPAVDQREVHPLNQQKDMVKLASEHGTVVQAWAPLAQGSKQAFDSPILKGIAAAHHKSVAQVMLRWLLQRGIPMVAKSTHENRLRENIDIFDFQLTDPEMDQIASMDQARPIGGRTHYDPELFQAVMQLQ</sequence>
<dbReference type="PRINTS" id="PR00069">
    <property type="entry name" value="ALDKETRDTASE"/>
</dbReference>
<dbReference type="InterPro" id="IPR018170">
    <property type="entry name" value="Aldo/ket_reductase_CS"/>
</dbReference>
<dbReference type="PANTHER" id="PTHR43827">
    <property type="entry name" value="2,5-DIKETO-D-GLUCONIC ACID REDUCTASE"/>
    <property type="match status" value="1"/>
</dbReference>
<dbReference type="Proteomes" id="UP001321766">
    <property type="component" value="Chromosome"/>
</dbReference>
<comment type="similarity">
    <text evidence="1">Belongs to the aldo/keto reductase family.</text>
</comment>
<evidence type="ECO:0000313" key="6">
    <source>
        <dbReference type="Proteomes" id="UP001321766"/>
    </source>
</evidence>
<protein>
    <submittedName>
        <fullName evidence="5">Aldo/keto reductase</fullName>
    </submittedName>
</protein>
<dbReference type="Pfam" id="PF00248">
    <property type="entry name" value="Aldo_ket_red"/>
    <property type="match status" value="1"/>
</dbReference>
<evidence type="ECO:0000313" key="5">
    <source>
        <dbReference type="EMBL" id="BDR53391.1"/>
    </source>
</evidence>
<proteinExistence type="inferred from homology"/>
<dbReference type="SUPFAM" id="SSF51430">
    <property type="entry name" value="NAD(P)-linked oxidoreductase"/>
    <property type="match status" value="1"/>
</dbReference>
<dbReference type="PROSITE" id="PS00063">
    <property type="entry name" value="ALDOKETO_REDUCTASE_3"/>
    <property type="match status" value="1"/>
</dbReference>
<dbReference type="EMBL" id="AP026798">
    <property type="protein sequence ID" value="BDR53391.1"/>
    <property type="molecule type" value="Genomic_DNA"/>
</dbReference>
<keyword evidence="2" id="KW-0521">NADP</keyword>
<dbReference type="InterPro" id="IPR036812">
    <property type="entry name" value="NAD(P)_OxRdtase_dom_sf"/>
</dbReference>
<dbReference type="PROSITE" id="PS00062">
    <property type="entry name" value="ALDOKETO_REDUCTASE_2"/>
    <property type="match status" value="1"/>
</dbReference>
<reference evidence="5 6" key="1">
    <citation type="journal article" date="2023" name="Microbiol. Spectr.">
        <title>Symbiosis of Carpenter Bees with Uncharacterized Lactic Acid Bacteria Showing NAD Auxotrophy.</title>
        <authorList>
            <person name="Kawasaki S."/>
            <person name="Ozawa K."/>
            <person name="Mori T."/>
            <person name="Yamamoto A."/>
            <person name="Ito M."/>
            <person name="Ohkuma M."/>
            <person name="Sakamoto M."/>
            <person name="Matsutani M."/>
        </authorList>
    </citation>
    <scope>NUCLEOTIDE SEQUENCE [LARGE SCALE GENOMIC DNA]</scope>
    <source>
        <strain evidence="5 6">Kim37-2</strain>
    </source>
</reference>
<accession>A0ABN6SEV4</accession>
<dbReference type="InterPro" id="IPR020471">
    <property type="entry name" value="AKR"/>
</dbReference>
<evidence type="ECO:0000256" key="1">
    <source>
        <dbReference type="ARBA" id="ARBA00007905"/>
    </source>
</evidence>
<dbReference type="PIRSF" id="PIRSF000097">
    <property type="entry name" value="AKR"/>
    <property type="match status" value="1"/>
</dbReference>